<keyword evidence="2" id="KW-1185">Reference proteome</keyword>
<dbReference type="AlphaFoldDB" id="A0A4R9J9T2"/>
<dbReference type="RefSeq" id="WP_135615392.1">
    <property type="nucleotide sequence ID" value="NZ_RQFY01000004.1"/>
</dbReference>
<accession>A0A4R9J9T2</accession>
<dbReference type="EMBL" id="RQFY01000004">
    <property type="protein sequence ID" value="TGL35205.1"/>
    <property type="molecule type" value="Genomic_DNA"/>
</dbReference>
<proteinExistence type="predicted"/>
<evidence type="ECO:0000313" key="1">
    <source>
        <dbReference type="EMBL" id="TGL35205.1"/>
    </source>
</evidence>
<organism evidence="1 2">
    <name type="scientific">Leptospira koniambonensis</name>
    <dbReference type="NCBI Taxonomy" id="2484950"/>
    <lineage>
        <taxon>Bacteria</taxon>
        <taxon>Pseudomonadati</taxon>
        <taxon>Spirochaetota</taxon>
        <taxon>Spirochaetia</taxon>
        <taxon>Leptospirales</taxon>
        <taxon>Leptospiraceae</taxon>
        <taxon>Leptospira</taxon>
    </lineage>
</organism>
<dbReference type="OrthoDB" id="341508at2"/>
<comment type="caution">
    <text evidence="1">The sequence shown here is derived from an EMBL/GenBank/DDBJ whole genome shotgun (WGS) entry which is preliminary data.</text>
</comment>
<name>A0A4R9J9T2_9LEPT</name>
<gene>
    <name evidence="1" type="ORF">EHQ52_12065</name>
</gene>
<dbReference type="Gene3D" id="3.10.100.10">
    <property type="entry name" value="Mannose-Binding Protein A, subunit A"/>
    <property type="match status" value="1"/>
</dbReference>
<dbReference type="Proteomes" id="UP000297871">
    <property type="component" value="Unassembled WGS sequence"/>
</dbReference>
<evidence type="ECO:0000313" key="2">
    <source>
        <dbReference type="Proteomes" id="UP000297871"/>
    </source>
</evidence>
<evidence type="ECO:0008006" key="3">
    <source>
        <dbReference type="Google" id="ProtNLM"/>
    </source>
</evidence>
<reference evidence="1" key="1">
    <citation type="journal article" date="2019" name="PLoS Negl. Trop. Dis.">
        <title>Revisiting the worldwide diversity of Leptospira species in the environment.</title>
        <authorList>
            <person name="Vincent A.T."/>
            <person name="Schiettekatte O."/>
            <person name="Bourhy P."/>
            <person name="Veyrier F.J."/>
            <person name="Picardeau M."/>
        </authorList>
    </citation>
    <scope>NUCLEOTIDE SEQUENCE [LARGE SCALE GENOMIC DNA]</scope>
    <source>
        <strain evidence="1">201800265</strain>
    </source>
</reference>
<sequence>MRSRSLILISFLCSILYYNCLGDKTCSDEDKSCSVQAAISSFLSVPDGVYIYSTITKYQGNLASYGSTLDESTQNICKNEKLFSSLINQYCPEVRAIIPTPLAPLYNFETVYGLKSTSFPVFGPTGITIIDGWSNMVSGEAVLNISLAAAGLGTEKFWSFSDTTGNVITDTCNNGTDTTGTYSGALGYTTSTDSDWLNLGGDDIDSCDVSYRVLCVCFTPDTSLIIPP</sequence>
<dbReference type="InterPro" id="IPR016186">
    <property type="entry name" value="C-type_lectin-like/link_sf"/>
</dbReference>
<protein>
    <recommendedName>
        <fullName evidence="3">DUF1554 domain-containing protein</fullName>
    </recommendedName>
</protein>